<name>E4NFH0_KITSK</name>
<dbReference type="InterPro" id="IPR036188">
    <property type="entry name" value="FAD/NAD-bd_sf"/>
</dbReference>
<dbReference type="PRINTS" id="PR00368">
    <property type="entry name" value="FADPNR"/>
</dbReference>
<dbReference type="RefSeq" id="WP_014137550.1">
    <property type="nucleotide sequence ID" value="NC_016109.1"/>
</dbReference>
<gene>
    <name evidence="6" type="ordered locus">KSE_44670</name>
</gene>
<feature type="domain" description="FAD/NAD(P)-binding" evidence="5">
    <location>
        <begin position="4"/>
        <end position="277"/>
    </location>
</feature>
<evidence type="ECO:0000256" key="4">
    <source>
        <dbReference type="ARBA" id="ARBA00023002"/>
    </source>
</evidence>
<dbReference type="HOGENOM" id="CLU_019845_2_0_11"/>
<evidence type="ECO:0000256" key="3">
    <source>
        <dbReference type="ARBA" id="ARBA00022827"/>
    </source>
</evidence>
<evidence type="ECO:0000256" key="1">
    <source>
        <dbReference type="ARBA" id="ARBA00006442"/>
    </source>
</evidence>
<dbReference type="AlphaFoldDB" id="E4NFH0"/>
<dbReference type="eggNOG" id="COG1252">
    <property type="taxonomic scope" value="Bacteria"/>
</dbReference>
<evidence type="ECO:0000313" key="6">
    <source>
        <dbReference type="EMBL" id="BAJ30250.1"/>
    </source>
</evidence>
<dbReference type="PATRIC" id="fig|452652.3.peg.4450"/>
<proteinExistence type="inferred from homology"/>
<dbReference type="GO" id="GO:0005737">
    <property type="term" value="C:cytoplasm"/>
    <property type="evidence" value="ECO:0007669"/>
    <property type="project" value="TreeGrafter"/>
</dbReference>
<dbReference type="InterPro" id="IPR023753">
    <property type="entry name" value="FAD/NAD-binding_dom"/>
</dbReference>
<dbReference type="SUPFAM" id="SSF51905">
    <property type="entry name" value="FAD/NAD(P)-binding domain"/>
    <property type="match status" value="1"/>
</dbReference>
<organism evidence="6 7">
    <name type="scientific">Kitasatospora setae (strain ATCC 33774 / DSM 43861 / JCM 3304 / KCC A-0304 / NBRC 14216 / KM-6054)</name>
    <name type="common">Streptomyces setae</name>
    <dbReference type="NCBI Taxonomy" id="452652"/>
    <lineage>
        <taxon>Bacteria</taxon>
        <taxon>Bacillati</taxon>
        <taxon>Actinomycetota</taxon>
        <taxon>Actinomycetes</taxon>
        <taxon>Kitasatosporales</taxon>
        <taxon>Streptomycetaceae</taxon>
        <taxon>Kitasatospora</taxon>
    </lineage>
</organism>
<protein>
    <recommendedName>
        <fullName evidence="5">FAD/NAD(P)-binding domain-containing protein</fullName>
    </recommendedName>
</protein>
<evidence type="ECO:0000256" key="2">
    <source>
        <dbReference type="ARBA" id="ARBA00022630"/>
    </source>
</evidence>
<dbReference type="Pfam" id="PF07992">
    <property type="entry name" value="Pyr_redox_2"/>
    <property type="match status" value="1"/>
</dbReference>
<keyword evidence="4" id="KW-0560">Oxidoreductase</keyword>
<dbReference type="EMBL" id="AP010968">
    <property type="protein sequence ID" value="BAJ30250.1"/>
    <property type="molecule type" value="Genomic_DNA"/>
</dbReference>
<evidence type="ECO:0000259" key="5">
    <source>
        <dbReference type="Pfam" id="PF07992"/>
    </source>
</evidence>
<dbReference type="KEGG" id="ksk:KSE_44670"/>
<accession>E4NFH0</accession>
<keyword evidence="7" id="KW-1185">Reference proteome</keyword>
<dbReference type="GO" id="GO:0050660">
    <property type="term" value="F:flavin adenine dinucleotide binding"/>
    <property type="evidence" value="ECO:0007669"/>
    <property type="project" value="TreeGrafter"/>
</dbReference>
<reference evidence="6 7" key="1">
    <citation type="journal article" date="2010" name="DNA Res.">
        <title>Genome sequence of Kitasatospora setae NBRC 14216T: an evolutionary snapshot of the family Streptomycetaceae.</title>
        <authorList>
            <person name="Ichikawa N."/>
            <person name="Oguchi A."/>
            <person name="Ikeda H."/>
            <person name="Ishikawa J."/>
            <person name="Kitani S."/>
            <person name="Watanabe Y."/>
            <person name="Nakamura S."/>
            <person name="Katano Y."/>
            <person name="Kishi E."/>
            <person name="Sasagawa M."/>
            <person name="Ankai A."/>
            <person name="Fukui S."/>
            <person name="Hashimoto Y."/>
            <person name="Kamata S."/>
            <person name="Otoguro M."/>
            <person name="Tanikawa S."/>
            <person name="Nihira T."/>
            <person name="Horinouchi S."/>
            <person name="Ohnishi Y."/>
            <person name="Hayakawa M."/>
            <person name="Kuzuyama T."/>
            <person name="Arisawa A."/>
            <person name="Nomoto F."/>
            <person name="Miura H."/>
            <person name="Takahashi Y."/>
            <person name="Fujita N."/>
        </authorList>
    </citation>
    <scope>NUCLEOTIDE SEQUENCE [LARGE SCALE GENOMIC DNA]</scope>
    <source>
        <strain evidence="7">ATCC 33774 / DSM 43861 / JCM 3304 / KCC A-0304 / NBRC 14216 / KM-6054</strain>
    </source>
</reference>
<dbReference type="Gene3D" id="3.50.50.100">
    <property type="match status" value="1"/>
</dbReference>
<evidence type="ECO:0000313" key="7">
    <source>
        <dbReference type="Proteomes" id="UP000007076"/>
    </source>
</evidence>
<keyword evidence="3" id="KW-0274">FAD</keyword>
<keyword evidence="2" id="KW-0285">Flavoprotein</keyword>
<dbReference type="STRING" id="452652.KSE_44670"/>
<dbReference type="GO" id="GO:0004174">
    <property type="term" value="F:electron-transferring-flavoprotein dehydrogenase activity"/>
    <property type="evidence" value="ECO:0007669"/>
    <property type="project" value="TreeGrafter"/>
</dbReference>
<sequence>MSRTVAVVGGGYGGAAVAKALESEADVVLIDPRDSFVNVAGSLRAVTRPDWAGNVFFPFETLLTKGRAIRDTAVSVDANGVTLASGEHVPADYIVLATGSDYAYPANPTSDTAAGAIEDFRRSHAELVDAERILILGAGPVGLELAGEIKEVWPDKQVTVVDPAARLLPGFEAAVVEDLDNQLAALGVEVRLGTGLTAEPSTEPGVAGEFTVTTTAGDSITADVWYRAFGTTTNSGYLADGKLTARNERGQVPVTENLHVKGYTTVYAIGDLTDIAENKMAGFAMQHAEVVAKNIIAQLKGEPPTETYRPLGFPMILLPLGSKGGVGQLPSPEGPFVAPVSMVVEFKGADLFTGRFLGQFGPNAA</sequence>
<comment type="similarity">
    <text evidence="1">Belongs to the FAD-dependent oxidoreductase family.</text>
</comment>
<dbReference type="PANTHER" id="PTHR43735:SF3">
    <property type="entry name" value="FERROPTOSIS SUPPRESSOR PROTEIN 1"/>
    <property type="match status" value="1"/>
</dbReference>
<dbReference type="Proteomes" id="UP000007076">
    <property type="component" value="Chromosome"/>
</dbReference>
<dbReference type="PANTHER" id="PTHR43735">
    <property type="entry name" value="APOPTOSIS-INDUCING FACTOR 1"/>
    <property type="match status" value="1"/>
</dbReference>